<keyword evidence="6" id="KW-0408">Iron</keyword>
<keyword evidence="9" id="KW-1185">Reference proteome</keyword>
<evidence type="ECO:0000256" key="3">
    <source>
        <dbReference type="ARBA" id="ARBA00022617"/>
    </source>
</evidence>
<comment type="caution">
    <text evidence="8">The sequence shown here is derived from an EMBL/GenBank/DDBJ whole genome shotgun (WGS) entry which is preliminary data.</text>
</comment>
<dbReference type="PANTHER" id="PTHR47944:SF18">
    <property type="entry name" value="FLAVONOID 3'-MONOOXYGENASE"/>
    <property type="match status" value="1"/>
</dbReference>
<comment type="cofactor">
    <cofactor evidence="1">
        <name>heme</name>
        <dbReference type="ChEBI" id="CHEBI:30413"/>
    </cofactor>
</comment>
<proteinExistence type="inferred from homology"/>
<keyword evidence="3" id="KW-0349">Heme</keyword>
<dbReference type="OrthoDB" id="2789670at2759"/>
<dbReference type="Proteomes" id="UP000245207">
    <property type="component" value="Unassembled WGS sequence"/>
</dbReference>
<dbReference type="SUPFAM" id="SSF48264">
    <property type="entry name" value="Cytochrome P450"/>
    <property type="match status" value="1"/>
</dbReference>
<organism evidence="8 9">
    <name type="scientific">Artemisia annua</name>
    <name type="common">Sweet wormwood</name>
    <dbReference type="NCBI Taxonomy" id="35608"/>
    <lineage>
        <taxon>Eukaryota</taxon>
        <taxon>Viridiplantae</taxon>
        <taxon>Streptophyta</taxon>
        <taxon>Embryophyta</taxon>
        <taxon>Tracheophyta</taxon>
        <taxon>Spermatophyta</taxon>
        <taxon>Magnoliopsida</taxon>
        <taxon>eudicotyledons</taxon>
        <taxon>Gunneridae</taxon>
        <taxon>Pentapetalae</taxon>
        <taxon>asterids</taxon>
        <taxon>campanulids</taxon>
        <taxon>Asterales</taxon>
        <taxon>Asteraceae</taxon>
        <taxon>Asteroideae</taxon>
        <taxon>Anthemideae</taxon>
        <taxon>Artemisiinae</taxon>
        <taxon>Artemisia</taxon>
    </lineage>
</organism>
<evidence type="ECO:0000256" key="4">
    <source>
        <dbReference type="ARBA" id="ARBA00022723"/>
    </source>
</evidence>
<accession>A0A2U1NV51</accession>
<dbReference type="EMBL" id="PKPP01002130">
    <property type="protein sequence ID" value="PWA77413.1"/>
    <property type="molecule type" value="Genomic_DNA"/>
</dbReference>
<dbReference type="AlphaFoldDB" id="A0A2U1NV51"/>
<protein>
    <submittedName>
        <fullName evidence="8">Cytochrome P450</fullName>
    </submittedName>
</protein>
<dbReference type="Pfam" id="PF00067">
    <property type="entry name" value="p450"/>
    <property type="match status" value="1"/>
</dbReference>
<dbReference type="GO" id="GO:0020037">
    <property type="term" value="F:heme binding"/>
    <property type="evidence" value="ECO:0007669"/>
    <property type="project" value="InterPro"/>
</dbReference>
<keyword evidence="5" id="KW-0560">Oxidoreductase</keyword>
<evidence type="ECO:0000256" key="5">
    <source>
        <dbReference type="ARBA" id="ARBA00023002"/>
    </source>
</evidence>
<evidence type="ECO:0000256" key="2">
    <source>
        <dbReference type="ARBA" id="ARBA00010617"/>
    </source>
</evidence>
<keyword evidence="4" id="KW-0479">Metal-binding</keyword>
<evidence type="ECO:0000256" key="6">
    <source>
        <dbReference type="ARBA" id="ARBA00023004"/>
    </source>
</evidence>
<dbReference type="GO" id="GO:0004497">
    <property type="term" value="F:monooxygenase activity"/>
    <property type="evidence" value="ECO:0007669"/>
    <property type="project" value="UniProtKB-KW"/>
</dbReference>
<keyword evidence="7" id="KW-0503">Monooxygenase</keyword>
<dbReference type="Gene3D" id="1.10.630.10">
    <property type="entry name" value="Cytochrome P450"/>
    <property type="match status" value="1"/>
</dbReference>
<dbReference type="GO" id="GO:0005506">
    <property type="term" value="F:iron ion binding"/>
    <property type="evidence" value="ECO:0007669"/>
    <property type="project" value="InterPro"/>
</dbReference>
<evidence type="ECO:0000313" key="8">
    <source>
        <dbReference type="EMBL" id="PWA77413.1"/>
    </source>
</evidence>
<name>A0A2U1NV51_ARTAN</name>
<dbReference type="InterPro" id="IPR036396">
    <property type="entry name" value="Cyt_P450_sf"/>
</dbReference>
<comment type="similarity">
    <text evidence="2">Belongs to the cytochrome P450 family.</text>
</comment>
<sequence>MWKIGARMESCDLLDALIKQDEPKLTPDEIKAQIIELMIAIVDNPSNAVEWSITEMINKTMLLERAVEELDQVVGRNRVVEEQDQPQLNYLKACIKEAFRLHLLHYSIHPMCRLKILLLLATSYPKVVMCSSVDVVWERIPM</sequence>
<dbReference type="GO" id="GO:0016705">
    <property type="term" value="F:oxidoreductase activity, acting on paired donors, with incorporation or reduction of molecular oxygen"/>
    <property type="evidence" value="ECO:0007669"/>
    <property type="project" value="InterPro"/>
</dbReference>
<dbReference type="STRING" id="35608.A0A2U1NV51"/>
<evidence type="ECO:0000256" key="1">
    <source>
        <dbReference type="ARBA" id="ARBA00001971"/>
    </source>
</evidence>
<evidence type="ECO:0000313" key="9">
    <source>
        <dbReference type="Proteomes" id="UP000245207"/>
    </source>
</evidence>
<dbReference type="InterPro" id="IPR001128">
    <property type="entry name" value="Cyt_P450"/>
</dbReference>
<evidence type="ECO:0000256" key="7">
    <source>
        <dbReference type="ARBA" id="ARBA00023033"/>
    </source>
</evidence>
<gene>
    <name evidence="8" type="ORF">CTI12_AA224400</name>
</gene>
<reference evidence="8 9" key="1">
    <citation type="journal article" date="2018" name="Mol. Plant">
        <title>The genome of Artemisia annua provides insight into the evolution of Asteraceae family and artemisinin biosynthesis.</title>
        <authorList>
            <person name="Shen Q."/>
            <person name="Zhang L."/>
            <person name="Liao Z."/>
            <person name="Wang S."/>
            <person name="Yan T."/>
            <person name="Shi P."/>
            <person name="Liu M."/>
            <person name="Fu X."/>
            <person name="Pan Q."/>
            <person name="Wang Y."/>
            <person name="Lv Z."/>
            <person name="Lu X."/>
            <person name="Zhang F."/>
            <person name="Jiang W."/>
            <person name="Ma Y."/>
            <person name="Chen M."/>
            <person name="Hao X."/>
            <person name="Li L."/>
            <person name="Tang Y."/>
            <person name="Lv G."/>
            <person name="Zhou Y."/>
            <person name="Sun X."/>
            <person name="Brodelius P.E."/>
            <person name="Rose J.K.C."/>
            <person name="Tang K."/>
        </authorList>
    </citation>
    <scope>NUCLEOTIDE SEQUENCE [LARGE SCALE GENOMIC DNA]</scope>
    <source>
        <strain evidence="9">cv. Huhao1</strain>
        <tissue evidence="8">Leaf</tissue>
    </source>
</reference>
<dbReference type="PANTHER" id="PTHR47944">
    <property type="entry name" value="CYTOCHROME P450 98A9"/>
    <property type="match status" value="1"/>
</dbReference>